<comment type="caution">
    <text evidence="1">The sequence shown here is derived from an EMBL/GenBank/DDBJ whole genome shotgun (WGS) entry which is preliminary data.</text>
</comment>
<sequence>MSHTLELTAMTGESISGLPPFCLRPHDLGNKYPAYGMKPRQFQNLGIPGSGFACVNDQGQSLRGCRLIGRLAGLLQESKQTCSMQRNARRSNYETVALVFGPIDAPPNKLL</sequence>
<proteinExistence type="predicted"/>
<organism evidence="1 2">
    <name type="scientific">Penicillium chermesinum</name>
    <dbReference type="NCBI Taxonomy" id="63820"/>
    <lineage>
        <taxon>Eukaryota</taxon>
        <taxon>Fungi</taxon>
        <taxon>Dikarya</taxon>
        <taxon>Ascomycota</taxon>
        <taxon>Pezizomycotina</taxon>
        <taxon>Eurotiomycetes</taxon>
        <taxon>Eurotiomycetidae</taxon>
        <taxon>Eurotiales</taxon>
        <taxon>Aspergillaceae</taxon>
        <taxon>Penicillium</taxon>
    </lineage>
</organism>
<name>A0A9W9TET3_9EURO</name>
<dbReference type="Proteomes" id="UP001150941">
    <property type="component" value="Unassembled WGS sequence"/>
</dbReference>
<reference evidence="1" key="2">
    <citation type="journal article" date="2023" name="IMA Fungus">
        <title>Comparative genomic study of the Penicillium genus elucidates a diverse pangenome and 15 lateral gene transfer events.</title>
        <authorList>
            <person name="Petersen C."/>
            <person name="Sorensen T."/>
            <person name="Nielsen M.R."/>
            <person name="Sondergaard T.E."/>
            <person name="Sorensen J.L."/>
            <person name="Fitzpatrick D.A."/>
            <person name="Frisvad J.C."/>
            <person name="Nielsen K.L."/>
        </authorList>
    </citation>
    <scope>NUCLEOTIDE SEQUENCE</scope>
    <source>
        <strain evidence="1">IBT 19713</strain>
    </source>
</reference>
<dbReference type="RefSeq" id="XP_058326853.1">
    <property type="nucleotide sequence ID" value="XM_058478523.1"/>
</dbReference>
<reference evidence="1" key="1">
    <citation type="submission" date="2022-11" db="EMBL/GenBank/DDBJ databases">
        <authorList>
            <person name="Petersen C."/>
        </authorList>
    </citation>
    <scope>NUCLEOTIDE SEQUENCE</scope>
    <source>
        <strain evidence="1">IBT 19713</strain>
    </source>
</reference>
<evidence type="ECO:0000313" key="1">
    <source>
        <dbReference type="EMBL" id="KAJ5220023.1"/>
    </source>
</evidence>
<dbReference type="GeneID" id="83205826"/>
<gene>
    <name evidence="1" type="ORF">N7468_009227</name>
</gene>
<dbReference type="EMBL" id="JAPQKS010000007">
    <property type="protein sequence ID" value="KAJ5220023.1"/>
    <property type="molecule type" value="Genomic_DNA"/>
</dbReference>
<evidence type="ECO:0000313" key="2">
    <source>
        <dbReference type="Proteomes" id="UP001150941"/>
    </source>
</evidence>
<protein>
    <submittedName>
        <fullName evidence="1">Uncharacterized protein</fullName>
    </submittedName>
</protein>
<keyword evidence="2" id="KW-1185">Reference proteome</keyword>
<dbReference type="AlphaFoldDB" id="A0A9W9TET3"/>
<accession>A0A9W9TET3</accession>